<comment type="caution">
    <text evidence="1">The sequence shown here is derived from an EMBL/GenBank/DDBJ whole genome shotgun (WGS) entry which is preliminary data.</text>
</comment>
<name>A0A556VA46_BAGYA</name>
<protein>
    <submittedName>
        <fullName evidence="1">Uncharacterized protein</fullName>
    </submittedName>
</protein>
<dbReference type="EMBL" id="VCAZ01000185">
    <property type="protein sequence ID" value="TTD92253.1"/>
    <property type="molecule type" value="Genomic_DNA"/>
</dbReference>
<dbReference type="AlphaFoldDB" id="A0A556VA46"/>
<gene>
    <name evidence="1" type="ORF">Baya_14867</name>
</gene>
<reference evidence="1 2" key="1">
    <citation type="journal article" date="2019" name="Genome Biol. Evol.">
        <title>Whole-Genome Sequencing of the Giant Devil Catfish, Bagarius yarrelli.</title>
        <authorList>
            <person name="Jiang W."/>
            <person name="Lv Y."/>
            <person name="Cheng L."/>
            <person name="Yang K."/>
            <person name="Chao B."/>
            <person name="Wang X."/>
            <person name="Li Y."/>
            <person name="Pan X."/>
            <person name="You X."/>
            <person name="Zhang Y."/>
            <person name="Yang J."/>
            <person name="Li J."/>
            <person name="Zhang X."/>
            <person name="Liu S."/>
            <person name="Sun C."/>
            <person name="Yang J."/>
            <person name="Shi Q."/>
        </authorList>
    </citation>
    <scope>NUCLEOTIDE SEQUENCE [LARGE SCALE GENOMIC DNA]</scope>
    <source>
        <strain evidence="1">JWS20170419001</strain>
        <tissue evidence="1">Muscle</tissue>
    </source>
</reference>
<organism evidence="1 2">
    <name type="scientific">Bagarius yarrelli</name>
    <name type="common">Goonch</name>
    <name type="synonym">Bagrus yarrelli</name>
    <dbReference type="NCBI Taxonomy" id="175774"/>
    <lineage>
        <taxon>Eukaryota</taxon>
        <taxon>Metazoa</taxon>
        <taxon>Chordata</taxon>
        <taxon>Craniata</taxon>
        <taxon>Vertebrata</taxon>
        <taxon>Euteleostomi</taxon>
        <taxon>Actinopterygii</taxon>
        <taxon>Neopterygii</taxon>
        <taxon>Teleostei</taxon>
        <taxon>Ostariophysi</taxon>
        <taxon>Siluriformes</taxon>
        <taxon>Sisoridae</taxon>
        <taxon>Sisorinae</taxon>
        <taxon>Bagarius</taxon>
    </lineage>
</organism>
<accession>A0A556VA46</accession>
<evidence type="ECO:0000313" key="1">
    <source>
        <dbReference type="EMBL" id="TTD92253.1"/>
    </source>
</evidence>
<dbReference type="Proteomes" id="UP000319801">
    <property type="component" value="Unassembled WGS sequence"/>
</dbReference>
<sequence length="136" mass="15038">MERFFSKSALKHQKHQMTLYQLGEGLSHGAVQQTCAFICDFPEDKASEHAALICSLKTTDIFSKSVQQLRDQGTLCEHWQITGSAQTLQIPSAAGFWSLKSESPVNAVPLKLEPRLTRPPVEETGVQDGDRVVAVK</sequence>
<evidence type="ECO:0000313" key="2">
    <source>
        <dbReference type="Proteomes" id="UP000319801"/>
    </source>
</evidence>
<proteinExistence type="predicted"/>
<keyword evidence="2" id="KW-1185">Reference proteome</keyword>